<dbReference type="InterPro" id="IPR012675">
    <property type="entry name" value="Beta-grasp_dom_sf"/>
</dbReference>
<evidence type="ECO:0000313" key="5">
    <source>
        <dbReference type="Proteomes" id="UP001596116"/>
    </source>
</evidence>
<dbReference type="InterPro" id="IPR044672">
    <property type="entry name" value="MOCS2A"/>
</dbReference>
<dbReference type="Pfam" id="PF02597">
    <property type="entry name" value="ThiS"/>
    <property type="match status" value="1"/>
</dbReference>
<evidence type="ECO:0000313" key="4">
    <source>
        <dbReference type="EMBL" id="MFC6036653.1"/>
    </source>
</evidence>
<dbReference type="Gene3D" id="3.10.20.30">
    <property type="match status" value="1"/>
</dbReference>
<evidence type="ECO:0000256" key="1">
    <source>
        <dbReference type="ARBA" id="ARBA00022741"/>
    </source>
</evidence>
<reference evidence="4 5" key="1">
    <citation type="submission" date="2024-09" db="EMBL/GenBank/DDBJ databases">
        <authorList>
            <person name="Zhang Z.-H."/>
        </authorList>
    </citation>
    <scope>NUCLEOTIDE SEQUENCE [LARGE SCALE GENOMIC DNA]</scope>
    <source>
        <strain evidence="4 5">HHTR114</strain>
    </source>
</reference>
<dbReference type="InterPro" id="IPR003749">
    <property type="entry name" value="ThiS/MoaD-like"/>
</dbReference>
<dbReference type="RefSeq" id="WP_379882106.1">
    <property type="nucleotide sequence ID" value="NZ_JBHPON010000002.1"/>
</dbReference>
<dbReference type="SUPFAM" id="SSF54285">
    <property type="entry name" value="MoaD/ThiS"/>
    <property type="match status" value="1"/>
</dbReference>
<comment type="similarity">
    <text evidence="2">Belongs to the MoaD family.</text>
</comment>
<keyword evidence="1" id="KW-0547">Nucleotide-binding</keyword>
<proteinExistence type="inferred from homology"/>
<dbReference type="EMBL" id="JBHPON010000002">
    <property type="protein sequence ID" value="MFC6036653.1"/>
    <property type="molecule type" value="Genomic_DNA"/>
</dbReference>
<evidence type="ECO:0000256" key="2">
    <source>
        <dbReference type="ARBA" id="ARBA00024200"/>
    </source>
</evidence>
<dbReference type="PANTHER" id="PTHR33359">
    <property type="entry name" value="MOLYBDOPTERIN SYNTHASE SULFUR CARRIER SUBUNIT"/>
    <property type="match status" value="1"/>
</dbReference>
<dbReference type="Proteomes" id="UP001596116">
    <property type="component" value="Unassembled WGS sequence"/>
</dbReference>
<sequence length="84" mass="8811">MMARILFFGKLADAAGGRSRDLSLAPETQTIDDLVSALSAKEAALASALNENSVRFIVNEMIASRDAAISDEDEIAFLPPVSGG</sequence>
<organism evidence="4 5">
    <name type="scientific">Hyphococcus aureus</name>
    <dbReference type="NCBI Taxonomy" id="2666033"/>
    <lineage>
        <taxon>Bacteria</taxon>
        <taxon>Pseudomonadati</taxon>
        <taxon>Pseudomonadota</taxon>
        <taxon>Alphaproteobacteria</taxon>
        <taxon>Parvularculales</taxon>
        <taxon>Parvularculaceae</taxon>
        <taxon>Hyphococcus</taxon>
    </lineage>
</organism>
<comment type="caution">
    <text evidence="4">The sequence shown here is derived from an EMBL/GenBank/DDBJ whole genome shotgun (WGS) entry which is preliminary data.</text>
</comment>
<dbReference type="CDD" id="cd00754">
    <property type="entry name" value="Ubl_MoaD"/>
    <property type="match status" value="1"/>
</dbReference>
<gene>
    <name evidence="4" type="ORF">ACFMB1_13930</name>
</gene>
<dbReference type="PANTHER" id="PTHR33359:SF1">
    <property type="entry name" value="MOLYBDOPTERIN SYNTHASE SULFUR CARRIER SUBUNIT"/>
    <property type="match status" value="1"/>
</dbReference>
<evidence type="ECO:0000256" key="3">
    <source>
        <dbReference type="ARBA" id="ARBA00024247"/>
    </source>
</evidence>
<name>A0ABW1L0Y1_9PROT</name>
<protein>
    <recommendedName>
        <fullName evidence="3">Molybdopterin synthase sulfur carrier subunit</fullName>
    </recommendedName>
</protein>
<dbReference type="InterPro" id="IPR016155">
    <property type="entry name" value="Mopterin_synth/thiamin_S_b"/>
</dbReference>
<accession>A0ABW1L0Y1</accession>
<keyword evidence="5" id="KW-1185">Reference proteome</keyword>